<proteinExistence type="predicted"/>
<dbReference type="AlphaFoldDB" id="A0A2S1YKF6"/>
<sequence length="358" mass="42800">MKSYNKEEKKRLKEIDEQLTAEMKKMQANVLRKYHRERDDFDLSISSLHGTIGGKNNTYVDSINMQFSDPNDFKAKWIRGFRKYVENRYSPLKKLMKDEVFRNYTLKFLERNFYRNLKERTRVKPNENLWSVWFGGGKFVWGLVIAPAFRDKIWTNDVSEIRRAEYMYWTIGHVLNTGLVDPENNELVKFDDFPELLRFYKNILKRVSNSQYEKAVFDFYVEYLEMSDDVLSEPFLIPEFRYEGLEVDHKYRLDFTILNSHTMELIGFELSPHSSHMSVAKIKDKKQVDVNAELSKKWNKEMQKRNDYFEEFGITTVTFSDDNLIDIKRCFAVMKKYLSARPKEKINLANEITELDNL</sequence>
<name>A0A2S1YKF6_9FLAO</name>
<dbReference type="EMBL" id="CP029255">
    <property type="protein sequence ID" value="AWK04557.1"/>
    <property type="molecule type" value="Genomic_DNA"/>
</dbReference>
<dbReference type="GO" id="GO:0016853">
    <property type="term" value="F:isomerase activity"/>
    <property type="evidence" value="ECO:0007669"/>
    <property type="project" value="UniProtKB-KW"/>
</dbReference>
<keyword evidence="2" id="KW-1185">Reference proteome</keyword>
<dbReference type="KEGG" id="fcr:HYN56_10075"/>
<accession>A0A2S1YKF6</accession>
<gene>
    <name evidence="1" type="ORF">HYN56_10075</name>
</gene>
<dbReference type="Proteomes" id="UP000245250">
    <property type="component" value="Chromosome"/>
</dbReference>
<protein>
    <submittedName>
        <fullName evidence="1">Topoisomerase II</fullName>
    </submittedName>
</protein>
<reference evidence="1 2" key="1">
    <citation type="submission" date="2018-05" db="EMBL/GenBank/DDBJ databases">
        <title>Genome sequencing of Flavobacterium sp. HYN0056.</title>
        <authorList>
            <person name="Yi H."/>
            <person name="Baek C."/>
        </authorList>
    </citation>
    <scope>NUCLEOTIDE SEQUENCE [LARGE SCALE GENOMIC DNA]</scope>
    <source>
        <strain evidence="1 2">HYN0056</strain>
    </source>
</reference>
<keyword evidence="1" id="KW-0413">Isomerase</keyword>
<organism evidence="1 2">
    <name type="scientific">Flavobacterium crocinum</name>
    <dbReference type="NCBI Taxonomy" id="2183896"/>
    <lineage>
        <taxon>Bacteria</taxon>
        <taxon>Pseudomonadati</taxon>
        <taxon>Bacteroidota</taxon>
        <taxon>Flavobacteriia</taxon>
        <taxon>Flavobacteriales</taxon>
        <taxon>Flavobacteriaceae</taxon>
        <taxon>Flavobacterium</taxon>
    </lineage>
</organism>
<evidence type="ECO:0000313" key="2">
    <source>
        <dbReference type="Proteomes" id="UP000245250"/>
    </source>
</evidence>
<evidence type="ECO:0000313" key="1">
    <source>
        <dbReference type="EMBL" id="AWK04557.1"/>
    </source>
</evidence>
<dbReference type="RefSeq" id="WP_109192056.1">
    <property type="nucleotide sequence ID" value="NZ_CP029255.1"/>
</dbReference>
<dbReference type="OrthoDB" id="1313316at2"/>